<evidence type="ECO:0000313" key="1">
    <source>
        <dbReference type="EMBL" id="KAJ1922936.1"/>
    </source>
</evidence>
<evidence type="ECO:0008006" key="3">
    <source>
        <dbReference type="Google" id="ProtNLM"/>
    </source>
</evidence>
<dbReference type="Pfam" id="PF10294">
    <property type="entry name" value="Methyltransf_16"/>
    <property type="match status" value="1"/>
</dbReference>
<sequence length="274" mass="30126">MGASPKDIYSVDYGAHPYFRIAGRPIFLQQVTANALDTIEAEQSGTAEGDKGDAGSEVQVEHTERTSLVVWDCSLVLAKYLEYQRQAIPLHAKRVLELGSGQGIVGIAAALLGAQVTLTDVAFAIPALTSVVRLNNLSPVPGSRLAPSDTAGCVTHVRPLDWLHRDDFIHSLESPFDYILASDVVWVDWLIEPLVATIADILQQSHILDADVHTVAYLCHQTRSTRGDERLFKQLELHGLTYQTVDFNSMEPTFRKPGLINIFRVTRAIADKSP</sequence>
<dbReference type="Proteomes" id="UP001150569">
    <property type="component" value="Unassembled WGS sequence"/>
</dbReference>
<gene>
    <name evidence="1" type="ORF">IWQ60_006189</name>
</gene>
<comment type="caution">
    <text evidence="1">The sequence shown here is derived from an EMBL/GenBank/DDBJ whole genome shotgun (WGS) entry which is preliminary data.</text>
</comment>
<dbReference type="PANTHER" id="PTHR14614">
    <property type="entry name" value="HEPATOCELLULAR CARCINOMA-ASSOCIATED ANTIGEN"/>
    <property type="match status" value="1"/>
</dbReference>
<evidence type="ECO:0000313" key="2">
    <source>
        <dbReference type="Proteomes" id="UP001150569"/>
    </source>
</evidence>
<dbReference type="OrthoDB" id="407325at2759"/>
<accession>A0A9W8DY75</accession>
<dbReference type="Gene3D" id="3.40.50.150">
    <property type="entry name" value="Vaccinia Virus protein VP39"/>
    <property type="match status" value="1"/>
</dbReference>
<dbReference type="InterPro" id="IPR029063">
    <property type="entry name" value="SAM-dependent_MTases_sf"/>
</dbReference>
<protein>
    <recommendedName>
        <fullName evidence="3">Methyltransferase-domain-containing protein</fullName>
    </recommendedName>
</protein>
<proteinExistence type="predicted"/>
<keyword evidence="2" id="KW-1185">Reference proteome</keyword>
<organism evidence="1 2">
    <name type="scientific">Tieghemiomyces parasiticus</name>
    <dbReference type="NCBI Taxonomy" id="78921"/>
    <lineage>
        <taxon>Eukaryota</taxon>
        <taxon>Fungi</taxon>
        <taxon>Fungi incertae sedis</taxon>
        <taxon>Zoopagomycota</taxon>
        <taxon>Kickxellomycotina</taxon>
        <taxon>Dimargaritomycetes</taxon>
        <taxon>Dimargaritales</taxon>
        <taxon>Dimargaritaceae</taxon>
        <taxon>Tieghemiomyces</taxon>
    </lineage>
</organism>
<name>A0A9W8DY75_9FUNG</name>
<dbReference type="SUPFAM" id="SSF53335">
    <property type="entry name" value="S-adenosyl-L-methionine-dependent methyltransferases"/>
    <property type="match status" value="1"/>
</dbReference>
<dbReference type="EMBL" id="JANBPT010000364">
    <property type="protein sequence ID" value="KAJ1922936.1"/>
    <property type="molecule type" value="Genomic_DNA"/>
</dbReference>
<reference evidence="1" key="1">
    <citation type="submission" date="2022-07" db="EMBL/GenBank/DDBJ databases">
        <title>Phylogenomic reconstructions and comparative analyses of Kickxellomycotina fungi.</title>
        <authorList>
            <person name="Reynolds N.K."/>
            <person name="Stajich J.E."/>
            <person name="Barry K."/>
            <person name="Grigoriev I.V."/>
            <person name="Crous P."/>
            <person name="Smith M.E."/>
        </authorList>
    </citation>
    <scope>NUCLEOTIDE SEQUENCE</scope>
    <source>
        <strain evidence="1">RSA 861</strain>
    </source>
</reference>
<dbReference type="InterPro" id="IPR019410">
    <property type="entry name" value="Methyltransf_16"/>
</dbReference>
<dbReference type="AlphaFoldDB" id="A0A9W8DY75"/>